<dbReference type="AlphaFoldDB" id="A0A401GBF8"/>
<dbReference type="GeneID" id="38776427"/>
<sequence length="283" mass="31277">MHSQSGKRAQSAQPAHQTSTPQSGVRQSPSNLHSILEDLATVGICQDRHQAFNLDPANQPIGGGISYRRSVPPAYSPGRTSQKDRPDSTVRSPMPHMTPQEDAMSQSTPSVDEMMDVDDWKQFQSRGSGEDRGSLAHRGSYEDADEAGQLKGEILDDDSDRGDMFVVNRDRTGSPPLSNDESEETDELDNTDEELEETIHQPRSYTPVSDVEEDIEEEGKEEDKNEDEDNDEDEDNGEDEDDDEDEDERSVPVQPSPVFQSRPSHGVIRRPKGCASAAKVDAP</sequence>
<accession>A0A401GBF8</accession>
<proteinExistence type="predicted"/>
<protein>
    <submittedName>
        <fullName evidence="2">Uncharacterized protein</fullName>
    </submittedName>
</protein>
<gene>
    <name evidence="2" type="ORF">SCP_0207100</name>
</gene>
<feature type="region of interest" description="Disordered" evidence="1">
    <location>
        <begin position="53"/>
        <end position="283"/>
    </location>
</feature>
<dbReference type="EMBL" id="BFAD01000002">
    <property type="protein sequence ID" value="GBE79510.1"/>
    <property type="molecule type" value="Genomic_DNA"/>
</dbReference>
<dbReference type="RefSeq" id="XP_027610423.1">
    <property type="nucleotide sequence ID" value="XM_027754622.1"/>
</dbReference>
<evidence type="ECO:0000313" key="3">
    <source>
        <dbReference type="Proteomes" id="UP000287166"/>
    </source>
</evidence>
<organism evidence="2 3">
    <name type="scientific">Sparassis crispa</name>
    <dbReference type="NCBI Taxonomy" id="139825"/>
    <lineage>
        <taxon>Eukaryota</taxon>
        <taxon>Fungi</taxon>
        <taxon>Dikarya</taxon>
        <taxon>Basidiomycota</taxon>
        <taxon>Agaricomycotina</taxon>
        <taxon>Agaricomycetes</taxon>
        <taxon>Polyporales</taxon>
        <taxon>Sparassidaceae</taxon>
        <taxon>Sparassis</taxon>
    </lineage>
</organism>
<feature type="compositionally biased region" description="Acidic residues" evidence="1">
    <location>
        <begin position="210"/>
        <end position="248"/>
    </location>
</feature>
<dbReference type="Proteomes" id="UP000287166">
    <property type="component" value="Unassembled WGS sequence"/>
</dbReference>
<feature type="compositionally biased region" description="Acidic residues" evidence="1">
    <location>
        <begin position="180"/>
        <end position="196"/>
    </location>
</feature>
<dbReference type="InParanoid" id="A0A401GBF8"/>
<reference evidence="2 3" key="1">
    <citation type="journal article" date="2018" name="Sci. Rep.">
        <title>Genome sequence of the cauliflower mushroom Sparassis crispa (Hanabiratake) and its association with beneficial usage.</title>
        <authorList>
            <person name="Kiyama R."/>
            <person name="Furutani Y."/>
            <person name="Kawaguchi K."/>
            <person name="Nakanishi T."/>
        </authorList>
    </citation>
    <scope>NUCLEOTIDE SEQUENCE [LARGE SCALE GENOMIC DNA]</scope>
</reference>
<keyword evidence="3" id="KW-1185">Reference proteome</keyword>
<name>A0A401GBF8_9APHY</name>
<evidence type="ECO:0000313" key="2">
    <source>
        <dbReference type="EMBL" id="GBE79510.1"/>
    </source>
</evidence>
<feature type="region of interest" description="Disordered" evidence="1">
    <location>
        <begin position="1"/>
        <end position="34"/>
    </location>
</feature>
<comment type="caution">
    <text evidence="2">The sequence shown here is derived from an EMBL/GenBank/DDBJ whole genome shotgun (WGS) entry which is preliminary data.</text>
</comment>
<evidence type="ECO:0000256" key="1">
    <source>
        <dbReference type="SAM" id="MobiDB-lite"/>
    </source>
</evidence>
<feature type="compositionally biased region" description="Polar residues" evidence="1">
    <location>
        <begin position="1"/>
        <end position="33"/>
    </location>
</feature>